<feature type="region of interest" description="Disordered" evidence="1">
    <location>
        <begin position="349"/>
        <end position="506"/>
    </location>
</feature>
<protein>
    <submittedName>
        <fullName evidence="2">Uncharacterized protein</fullName>
    </submittedName>
</protein>
<dbReference type="GeneID" id="70294709"/>
<evidence type="ECO:0000313" key="3">
    <source>
        <dbReference type="Proteomes" id="UP000887229"/>
    </source>
</evidence>
<keyword evidence="3" id="KW-1185">Reference proteome</keyword>
<dbReference type="Proteomes" id="UP000887229">
    <property type="component" value="Unassembled WGS sequence"/>
</dbReference>
<sequence length="506" mass="55662">MLDENLPTYRFRQSSDNQLNSLLYFTHNGSEPSADYLIKRPPPSTSPNQYALGLFDLKYASVLYAEVLVKPEWQQPTLSAAEVRANGGNPVATPLIPNSFTIDLYNPDQSIQIKYQSGSWSKDAWEFEVPQRSFKQPTKSQIDQDGPETTISDLIPKVNFRWKRDSRMSRDMTCYMSGKTVGGQKSKEPDITIALFKAGKSGGSVSIYEPNMARVDVEDRKGLEVTLLLSAEVIRALYLSPKPDLFNTAGVPPPPTTTKGTAAPSTGRPAAATSGAAGSGAAMSGAIGNMQPAPQPPRPANQSTEKDPDAVARFEIDAEKRRRQAMIEEQNARERRVQQEQEEIKRMLEREERQEAERRRRANEERERKVAKETEKLLKQYGPQPTLPPRPGGAAQMSGGAAGWHTPNQGPAAPAQPQRRPRSVDPPRANVRFAQQETSPTQQPQYSGGPAHGGGVSAAAKKKLNNFLSTSSPYSGPGAASMSTFFGKPSEEDKRNKVKKKRSTHF</sequence>
<dbReference type="RefSeq" id="XP_046116544.1">
    <property type="nucleotide sequence ID" value="XM_046263806.1"/>
</dbReference>
<dbReference type="OrthoDB" id="3357341at2759"/>
<organism evidence="2 3">
    <name type="scientific">Emericellopsis atlantica</name>
    <dbReference type="NCBI Taxonomy" id="2614577"/>
    <lineage>
        <taxon>Eukaryota</taxon>
        <taxon>Fungi</taxon>
        <taxon>Dikarya</taxon>
        <taxon>Ascomycota</taxon>
        <taxon>Pezizomycotina</taxon>
        <taxon>Sordariomycetes</taxon>
        <taxon>Hypocreomycetidae</taxon>
        <taxon>Hypocreales</taxon>
        <taxon>Bionectriaceae</taxon>
        <taxon>Emericellopsis</taxon>
    </lineage>
</organism>
<dbReference type="AlphaFoldDB" id="A0A9P7ZJ84"/>
<feature type="compositionally biased region" description="Low complexity" evidence="1">
    <location>
        <begin position="257"/>
        <end position="292"/>
    </location>
</feature>
<feature type="compositionally biased region" description="Polar residues" evidence="1">
    <location>
        <begin position="433"/>
        <end position="446"/>
    </location>
</feature>
<feature type="compositionally biased region" description="Basic residues" evidence="1">
    <location>
        <begin position="496"/>
        <end position="506"/>
    </location>
</feature>
<feature type="compositionally biased region" description="Basic and acidic residues" evidence="1">
    <location>
        <begin position="349"/>
        <end position="378"/>
    </location>
</feature>
<accession>A0A9P7ZJ84</accession>
<reference evidence="2" key="1">
    <citation type="journal article" date="2021" name="IMA Fungus">
        <title>Genomic characterization of three marine fungi, including Emericellopsis atlantica sp. nov. with signatures of a generalist lifestyle and marine biomass degradation.</title>
        <authorList>
            <person name="Hagestad O.C."/>
            <person name="Hou L."/>
            <person name="Andersen J.H."/>
            <person name="Hansen E.H."/>
            <person name="Altermark B."/>
            <person name="Li C."/>
            <person name="Kuhnert E."/>
            <person name="Cox R.J."/>
            <person name="Crous P.W."/>
            <person name="Spatafora J.W."/>
            <person name="Lail K."/>
            <person name="Amirebrahimi M."/>
            <person name="Lipzen A."/>
            <person name="Pangilinan J."/>
            <person name="Andreopoulos W."/>
            <person name="Hayes R.D."/>
            <person name="Ng V."/>
            <person name="Grigoriev I.V."/>
            <person name="Jackson S.A."/>
            <person name="Sutton T.D.S."/>
            <person name="Dobson A.D.W."/>
            <person name="Rama T."/>
        </authorList>
    </citation>
    <scope>NUCLEOTIDE SEQUENCE</scope>
    <source>
        <strain evidence="2">TS7</strain>
    </source>
</reference>
<evidence type="ECO:0000256" key="1">
    <source>
        <dbReference type="SAM" id="MobiDB-lite"/>
    </source>
</evidence>
<name>A0A9P7ZJ84_9HYPO</name>
<gene>
    <name evidence="2" type="ORF">F5Z01DRAFT_660113</name>
</gene>
<comment type="caution">
    <text evidence="2">The sequence shown here is derived from an EMBL/GenBank/DDBJ whole genome shotgun (WGS) entry which is preliminary data.</text>
</comment>
<evidence type="ECO:0000313" key="2">
    <source>
        <dbReference type="EMBL" id="KAG9252620.1"/>
    </source>
</evidence>
<proteinExistence type="predicted"/>
<dbReference type="EMBL" id="MU251261">
    <property type="protein sequence ID" value="KAG9252620.1"/>
    <property type="molecule type" value="Genomic_DNA"/>
</dbReference>
<feature type="region of interest" description="Disordered" evidence="1">
    <location>
        <begin position="248"/>
        <end position="310"/>
    </location>
</feature>
<feature type="compositionally biased region" description="Low complexity" evidence="1">
    <location>
        <begin position="407"/>
        <end position="418"/>
    </location>
</feature>